<dbReference type="PANTHER" id="PTHR30136:SF35">
    <property type="entry name" value="HTH-TYPE TRANSCRIPTIONAL REGULATOR RV1719"/>
    <property type="match status" value="1"/>
</dbReference>
<dbReference type="Gene3D" id="3.30.450.40">
    <property type="match status" value="1"/>
</dbReference>
<dbReference type="Pfam" id="PF09339">
    <property type="entry name" value="HTH_IclR"/>
    <property type="match status" value="1"/>
</dbReference>
<keyword evidence="1" id="KW-0805">Transcription regulation</keyword>
<name>A0ABX5J7T9_9RHOB</name>
<evidence type="ECO:0000259" key="4">
    <source>
        <dbReference type="PROSITE" id="PS51077"/>
    </source>
</evidence>
<dbReference type="PROSITE" id="PS51077">
    <property type="entry name" value="HTH_ICLR"/>
    <property type="match status" value="1"/>
</dbReference>
<reference evidence="6 7" key="1">
    <citation type="submission" date="2018-04" db="EMBL/GenBank/DDBJ databases">
        <title>Genomic Encyclopedia of Type Strains, Phase III (KMG-III): the genomes of soil and plant-associated and newly described type strains.</title>
        <authorList>
            <person name="Whitman W."/>
        </authorList>
    </citation>
    <scope>NUCLEOTIDE SEQUENCE [LARGE SCALE GENOMIC DNA]</scope>
    <source>
        <strain evidence="6 7">JA192</strain>
    </source>
</reference>
<dbReference type="Proteomes" id="UP000240800">
    <property type="component" value="Unassembled WGS sequence"/>
</dbReference>
<proteinExistence type="predicted"/>
<dbReference type="Pfam" id="PF01614">
    <property type="entry name" value="IclR_C"/>
    <property type="match status" value="1"/>
</dbReference>
<feature type="domain" description="HTH iclR-type" evidence="4">
    <location>
        <begin position="9"/>
        <end position="71"/>
    </location>
</feature>
<evidence type="ECO:0000256" key="1">
    <source>
        <dbReference type="ARBA" id="ARBA00023015"/>
    </source>
</evidence>
<dbReference type="InterPro" id="IPR036388">
    <property type="entry name" value="WH-like_DNA-bd_sf"/>
</dbReference>
<dbReference type="Gene3D" id="1.10.10.10">
    <property type="entry name" value="Winged helix-like DNA-binding domain superfamily/Winged helix DNA-binding domain"/>
    <property type="match status" value="1"/>
</dbReference>
<dbReference type="InterPro" id="IPR029016">
    <property type="entry name" value="GAF-like_dom_sf"/>
</dbReference>
<keyword evidence="7" id="KW-1185">Reference proteome</keyword>
<dbReference type="SUPFAM" id="SSF46785">
    <property type="entry name" value="Winged helix' DNA-binding domain"/>
    <property type="match status" value="1"/>
</dbReference>
<sequence length="272" mass="29955">MTALPDPASSAPEKMLRILDCFTLKGGQLSVSEIAELTGMARSTAHRWVAILRDAGLLDQDYNRDAYRLGLRLIHLGNVALNSMDVSREARPVVEALGRAGGEMVRLYIFDGNQMIFVTRASGGRAGRFNATTVTETSPCYCSSVGKAVLAFQPDDVVERIIAQGLHPYTKNTLTDPDALREDLRRTRERGYSINNGEMDPGERCIGAPVRNPSGRIIAGLSLSSTPRRLTDERIPELAELVMRHAELLSIQLGHRPNLARHRADPTKRQKA</sequence>
<dbReference type="PANTHER" id="PTHR30136">
    <property type="entry name" value="HELIX-TURN-HELIX TRANSCRIPTIONAL REGULATOR, ICLR FAMILY"/>
    <property type="match status" value="1"/>
</dbReference>
<evidence type="ECO:0000256" key="3">
    <source>
        <dbReference type="ARBA" id="ARBA00023163"/>
    </source>
</evidence>
<dbReference type="SMART" id="SM00346">
    <property type="entry name" value="HTH_ICLR"/>
    <property type="match status" value="1"/>
</dbReference>
<feature type="domain" description="IclR-ED" evidence="5">
    <location>
        <begin position="72"/>
        <end position="255"/>
    </location>
</feature>
<dbReference type="InterPro" id="IPR036390">
    <property type="entry name" value="WH_DNA-bd_sf"/>
</dbReference>
<dbReference type="SUPFAM" id="SSF55781">
    <property type="entry name" value="GAF domain-like"/>
    <property type="match status" value="1"/>
</dbReference>
<keyword evidence="2" id="KW-0238">DNA-binding</keyword>
<gene>
    <name evidence="6" type="ORF">C8J29_10765</name>
</gene>
<dbReference type="EMBL" id="PZZW01000007">
    <property type="protein sequence ID" value="PTM76789.1"/>
    <property type="molecule type" value="Genomic_DNA"/>
</dbReference>
<dbReference type="CDD" id="cd00090">
    <property type="entry name" value="HTH_ARSR"/>
    <property type="match status" value="1"/>
</dbReference>
<dbReference type="RefSeq" id="WP_069330379.1">
    <property type="nucleotide sequence ID" value="NZ_MABH01000033.1"/>
</dbReference>
<keyword evidence="3" id="KW-0804">Transcription</keyword>
<dbReference type="InterPro" id="IPR011991">
    <property type="entry name" value="ArsR-like_HTH"/>
</dbReference>
<evidence type="ECO:0000259" key="5">
    <source>
        <dbReference type="PROSITE" id="PS51078"/>
    </source>
</evidence>
<organism evidence="6 7">
    <name type="scientific">Cereibacter johrii</name>
    <dbReference type="NCBI Taxonomy" id="445629"/>
    <lineage>
        <taxon>Bacteria</taxon>
        <taxon>Pseudomonadati</taxon>
        <taxon>Pseudomonadota</taxon>
        <taxon>Alphaproteobacteria</taxon>
        <taxon>Rhodobacterales</taxon>
        <taxon>Paracoccaceae</taxon>
        <taxon>Cereibacter</taxon>
    </lineage>
</organism>
<dbReference type="InterPro" id="IPR014757">
    <property type="entry name" value="Tscrpt_reg_IclR_C"/>
</dbReference>
<evidence type="ECO:0000256" key="2">
    <source>
        <dbReference type="ARBA" id="ARBA00023125"/>
    </source>
</evidence>
<dbReference type="InterPro" id="IPR050707">
    <property type="entry name" value="HTH_MetabolicPath_Reg"/>
</dbReference>
<comment type="caution">
    <text evidence="6">The sequence shown here is derived from an EMBL/GenBank/DDBJ whole genome shotgun (WGS) entry which is preliminary data.</text>
</comment>
<dbReference type="InterPro" id="IPR005471">
    <property type="entry name" value="Tscrpt_reg_IclR_N"/>
</dbReference>
<protein>
    <submittedName>
        <fullName evidence="6">IclR family transcriptional regulator</fullName>
    </submittedName>
</protein>
<dbReference type="PROSITE" id="PS51078">
    <property type="entry name" value="ICLR_ED"/>
    <property type="match status" value="1"/>
</dbReference>
<evidence type="ECO:0000313" key="6">
    <source>
        <dbReference type="EMBL" id="PTM76789.1"/>
    </source>
</evidence>
<evidence type="ECO:0000313" key="7">
    <source>
        <dbReference type="Proteomes" id="UP000240800"/>
    </source>
</evidence>
<accession>A0ABX5J7T9</accession>